<protein>
    <submittedName>
        <fullName evidence="2">Uncharacterized protein</fullName>
    </submittedName>
</protein>
<keyword evidence="3" id="KW-1185">Reference proteome</keyword>
<evidence type="ECO:0000256" key="1">
    <source>
        <dbReference type="SAM" id="MobiDB-lite"/>
    </source>
</evidence>
<sequence length="143" mass="16634">MREFLMDLDAGMEEFFRDIARFMTDEFGIPYAEAVARLNAAFERSRFDPYPDIMCHESPRYWGFGLYFRRLPDGREVPWWEPDADRSGWEIKDPPPPGTHHWTLPIDAEPPPPVPGLLRPGGPEPGLYRPVPEDAPYSEDWRS</sequence>
<proteinExistence type="predicted"/>
<name>A0A1I1MAG2_9ACTN</name>
<organism evidence="2 3">
    <name type="scientific">Streptomyces aidingensis</name>
    <dbReference type="NCBI Taxonomy" id="910347"/>
    <lineage>
        <taxon>Bacteria</taxon>
        <taxon>Bacillati</taxon>
        <taxon>Actinomycetota</taxon>
        <taxon>Actinomycetes</taxon>
        <taxon>Kitasatosporales</taxon>
        <taxon>Streptomycetaceae</taxon>
        <taxon>Streptomyces</taxon>
    </lineage>
</organism>
<dbReference type="Proteomes" id="UP000199207">
    <property type="component" value="Unassembled WGS sequence"/>
</dbReference>
<evidence type="ECO:0000313" key="3">
    <source>
        <dbReference type="Proteomes" id="UP000199207"/>
    </source>
</evidence>
<feature type="region of interest" description="Disordered" evidence="1">
    <location>
        <begin position="85"/>
        <end position="143"/>
    </location>
</feature>
<gene>
    <name evidence="2" type="ORF">SAMN05421773_106164</name>
</gene>
<dbReference type="EMBL" id="FOLM01000006">
    <property type="protein sequence ID" value="SFC82195.1"/>
    <property type="molecule type" value="Genomic_DNA"/>
</dbReference>
<accession>A0A1I1MAG2</accession>
<dbReference type="AlphaFoldDB" id="A0A1I1MAG2"/>
<reference evidence="2 3" key="1">
    <citation type="submission" date="2016-10" db="EMBL/GenBank/DDBJ databases">
        <authorList>
            <person name="de Groot N.N."/>
        </authorList>
    </citation>
    <scope>NUCLEOTIDE SEQUENCE [LARGE SCALE GENOMIC DNA]</scope>
    <source>
        <strain evidence="2 3">CGMCC 4.5739</strain>
    </source>
</reference>
<evidence type="ECO:0000313" key="2">
    <source>
        <dbReference type="EMBL" id="SFC82195.1"/>
    </source>
</evidence>
<feature type="compositionally biased region" description="Low complexity" evidence="1">
    <location>
        <begin position="116"/>
        <end position="130"/>
    </location>
</feature>